<protein>
    <submittedName>
        <fullName evidence="1">Uncharacterized protein</fullName>
    </submittedName>
</protein>
<dbReference type="VEuPathDB" id="TriTrypDB:TCDM_11698"/>
<proteinExistence type="predicted"/>
<evidence type="ECO:0000313" key="2">
    <source>
        <dbReference type="Proteomes" id="UP000246078"/>
    </source>
</evidence>
<dbReference type="AlphaFoldDB" id="A0A2V2XA62"/>
<comment type="caution">
    <text evidence="1">The sequence shown here is derived from an EMBL/GenBank/DDBJ whole genome shotgun (WGS) entry which is preliminary data.</text>
</comment>
<dbReference type="VEuPathDB" id="TriTrypDB:TcBrA4_0051510"/>
<dbReference type="VEuPathDB" id="TriTrypDB:TcG_09982"/>
<evidence type="ECO:0000313" key="1">
    <source>
        <dbReference type="EMBL" id="PWV17696.1"/>
    </source>
</evidence>
<dbReference type="EMBL" id="PRFC01000017">
    <property type="protein sequence ID" value="PWV17696.1"/>
    <property type="molecule type" value="Genomic_DNA"/>
</dbReference>
<dbReference type="VEuPathDB" id="TriTrypDB:TcYC6_0041300"/>
<reference evidence="1 2" key="1">
    <citation type="journal article" date="2018" name="Microb. Genom.">
        <title>Expanding an expanded genome: long-read sequencing of Trypanosoma cruzi.</title>
        <authorList>
            <person name="Berna L."/>
            <person name="Rodriguez M."/>
            <person name="Chiribao M.L."/>
            <person name="Parodi-Talice A."/>
            <person name="Pita S."/>
            <person name="Rijo G."/>
            <person name="Alvarez-Valin F."/>
            <person name="Robello C."/>
        </authorList>
    </citation>
    <scope>NUCLEOTIDE SEQUENCE [LARGE SCALE GENOMIC DNA]</scope>
    <source>
        <strain evidence="1 2">TCC</strain>
    </source>
</reference>
<gene>
    <name evidence="1" type="ORF">C3747_17g470</name>
</gene>
<dbReference type="VEuPathDB" id="TriTrypDB:BCY84_01991"/>
<accession>A0A2V2XA62</accession>
<sequence>MGLSPDHHRRRMPWTAEKECVPGVVHSSKENMVLDGAQRVGVECVDRVHRRCIRWRHCGRPSPNASTIHAEERTFLIVLSGGIQCTQAMLYREEWPEGTHDENATRTVIHFRRHGSNPARANTPCGFSEVARAVLFVATVPPPRASVQTSLSMQVPVACGHTPID</sequence>
<dbReference type="VEuPathDB" id="TriTrypDB:C4B63_29g72"/>
<organism evidence="1 2">
    <name type="scientific">Trypanosoma cruzi</name>
    <dbReference type="NCBI Taxonomy" id="5693"/>
    <lineage>
        <taxon>Eukaryota</taxon>
        <taxon>Discoba</taxon>
        <taxon>Euglenozoa</taxon>
        <taxon>Kinetoplastea</taxon>
        <taxon>Metakinetoplastina</taxon>
        <taxon>Trypanosomatida</taxon>
        <taxon>Trypanosomatidae</taxon>
        <taxon>Trypanosoma</taxon>
        <taxon>Schizotrypanum</taxon>
    </lineage>
</organism>
<dbReference type="Proteomes" id="UP000246078">
    <property type="component" value="Unassembled WGS sequence"/>
</dbReference>
<dbReference type="VEuPathDB" id="TriTrypDB:TcCL_ESM07230"/>
<name>A0A2V2XA62_TRYCR</name>
<dbReference type="VEuPathDB" id="TriTrypDB:C3747_17g470"/>